<proteinExistence type="predicted"/>
<evidence type="ECO:0000313" key="3">
    <source>
        <dbReference type="Proteomes" id="UP000632138"/>
    </source>
</evidence>
<comment type="caution">
    <text evidence="2">The sequence shown here is derived from an EMBL/GenBank/DDBJ whole genome shotgun (WGS) entry which is preliminary data.</text>
</comment>
<dbReference type="Proteomes" id="UP000632138">
    <property type="component" value="Unassembled WGS sequence"/>
</dbReference>
<dbReference type="SUPFAM" id="SSF117281">
    <property type="entry name" value="Kelch motif"/>
    <property type="match status" value="1"/>
</dbReference>
<sequence length="464" mass="49605">MSADWLLSADTLPVGKDGACGVKLNDRQVLWAGGTPDDPADSNRVIVYDVVTRRFREVAPVPPAKRMDRNVAVGVLSNGHVIVTGGSLSQPGGANRLSYRYDPGRDKWSRTGDLPERQEWLFTPVTRLRDGRLLAVGGRGDDGATTGAGSVQAFVYDAEHTSTVEAVDPRTAVPTGDTVVVQGRWDYTRRVSDHHRTTLGRGHLFGNAVRLRDGRVFVVGGHVFWRTTTDGVSVQAVDTDYFEPETGEWRTGAPLPVVAGEDNTTPNSHGGRTNGVGVAVMDDGKVVIAGGATHTDGADYFKTILCRRSILVMTARPRPAESTYVIAPDRIPSGNGSGGVTGDGGRNQLPCYAVPGNRAVLAGGQDSNGDDLYDTYVFRSHDGTLHRGPDRSHKTPGWLPQHPEYPAGYQTAFISTRAVSMANSKLVFPGGVLVHGGAYDAVSDSFENPPGTRYADQLGHHTPG</sequence>
<reference evidence="2 3" key="1">
    <citation type="submission" date="2021-01" db="EMBL/GenBank/DDBJ databases">
        <title>Actinoplanes sp. nov. LDG1-06 isolated from lichen.</title>
        <authorList>
            <person name="Saeng-In P."/>
            <person name="Phongsopitanun W."/>
            <person name="Kanchanasin P."/>
            <person name="Yuki M."/>
            <person name="Kudo T."/>
            <person name="Ohkuma M."/>
            <person name="Tanasupawat S."/>
        </authorList>
    </citation>
    <scope>NUCLEOTIDE SEQUENCE [LARGE SCALE GENOMIC DNA]</scope>
    <source>
        <strain evidence="2 3">LDG1-06</strain>
    </source>
</reference>
<keyword evidence="3" id="KW-1185">Reference proteome</keyword>
<dbReference type="InterPro" id="IPR015915">
    <property type="entry name" value="Kelch-typ_b-propeller"/>
</dbReference>
<evidence type="ECO:0000256" key="1">
    <source>
        <dbReference type="SAM" id="MobiDB-lite"/>
    </source>
</evidence>
<accession>A0ABS2AL47</accession>
<organism evidence="2 3">
    <name type="scientific">Paractinoplanes ovalisporus</name>
    <dbReference type="NCBI Taxonomy" id="2810368"/>
    <lineage>
        <taxon>Bacteria</taxon>
        <taxon>Bacillati</taxon>
        <taxon>Actinomycetota</taxon>
        <taxon>Actinomycetes</taxon>
        <taxon>Micromonosporales</taxon>
        <taxon>Micromonosporaceae</taxon>
        <taxon>Paractinoplanes</taxon>
    </lineage>
</organism>
<feature type="compositionally biased region" description="Polar residues" evidence="1">
    <location>
        <begin position="262"/>
        <end position="271"/>
    </location>
</feature>
<dbReference type="EMBL" id="JAENHP010000015">
    <property type="protein sequence ID" value="MBM2620521.1"/>
    <property type="molecule type" value="Genomic_DNA"/>
</dbReference>
<dbReference type="PANTHER" id="PTHR45632:SF13">
    <property type="entry name" value="KELCH-LIKE PROTEIN 26"/>
    <property type="match status" value="1"/>
</dbReference>
<dbReference type="PANTHER" id="PTHR45632">
    <property type="entry name" value="LD33804P"/>
    <property type="match status" value="1"/>
</dbReference>
<dbReference type="Gene3D" id="2.120.10.80">
    <property type="entry name" value="Kelch-type beta propeller"/>
    <property type="match status" value="2"/>
</dbReference>
<gene>
    <name evidence="2" type="ORF">JIG36_33975</name>
</gene>
<evidence type="ECO:0008006" key="4">
    <source>
        <dbReference type="Google" id="ProtNLM"/>
    </source>
</evidence>
<protein>
    <recommendedName>
        <fullName evidence="4">Galactose oxidase</fullName>
    </recommendedName>
</protein>
<name>A0ABS2AL47_9ACTN</name>
<feature type="region of interest" description="Disordered" evidence="1">
    <location>
        <begin position="248"/>
        <end position="274"/>
    </location>
</feature>
<dbReference type="RefSeq" id="WP_203380507.1">
    <property type="nucleotide sequence ID" value="NZ_JAENHP010000015.1"/>
</dbReference>
<evidence type="ECO:0000313" key="2">
    <source>
        <dbReference type="EMBL" id="MBM2620521.1"/>
    </source>
</evidence>